<sequence>MQSVVCSCVALSLIVPYRGVADYAWQELPRARCVCAKLSQAPAAGAARTTRDRYVPRLA</sequence>
<reference evidence="3" key="2">
    <citation type="submission" date="2020-05" db="UniProtKB">
        <authorList>
            <consortium name="EnsemblMetazoa"/>
        </authorList>
    </citation>
    <scope>IDENTIFICATION</scope>
    <source>
        <strain evidence="3">wikel</strain>
    </source>
</reference>
<gene>
    <name evidence="2" type="ORF">IscW_ISCW015510</name>
</gene>
<reference evidence="2 4" key="1">
    <citation type="submission" date="2008-03" db="EMBL/GenBank/DDBJ databases">
        <title>Annotation of Ixodes scapularis.</title>
        <authorList>
            <consortium name="Ixodes scapularis Genome Project Consortium"/>
            <person name="Caler E."/>
            <person name="Hannick L.I."/>
            <person name="Bidwell S."/>
            <person name="Joardar V."/>
            <person name="Thiagarajan M."/>
            <person name="Amedeo P."/>
            <person name="Galinsky K.J."/>
            <person name="Schobel S."/>
            <person name="Inman J."/>
            <person name="Hostetler J."/>
            <person name="Miller J."/>
            <person name="Hammond M."/>
            <person name="Megy K."/>
            <person name="Lawson D."/>
            <person name="Kodira C."/>
            <person name="Sutton G."/>
            <person name="Meyer J."/>
            <person name="Hill C.A."/>
            <person name="Birren B."/>
            <person name="Nene V."/>
            <person name="Collins F."/>
            <person name="Alarcon-Chaidez F."/>
            <person name="Wikel S."/>
            <person name="Strausberg R."/>
        </authorList>
    </citation>
    <scope>NUCLEOTIDE SEQUENCE [LARGE SCALE GENOMIC DNA]</scope>
    <source>
        <strain evidence="4">Wikel</strain>
        <strain evidence="2">Wikel colony</strain>
    </source>
</reference>
<dbReference type="VEuPathDB" id="VectorBase:ISCW015510"/>
<dbReference type="HOGENOM" id="CLU_2963372_0_0_1"/>
<dbReference type="VEuPathDB" id="VectorBase:ISCI015510"/>
<dbReference type="PaxDb" id="6945-B7QMY9"/>
<evidence type="ECO:0000313" key="4">
    <source>
        <dbReference type="Proteomes" id="UP000001555"/>
    </source>
</evidence>
<keyword evidence="1" id="KW-0732">Signal</keyword>
<organism>
    <name type="scientific">Ixodes scapularis</name>
    <name type="common">Black-legged tick</name>
    <name type="synonym">Deer tick</name>
    <dbReference type="NCBI Taxonomy" id="6945"/>
    <lineage>
        <taxon>Eukaryota</taxon>
        <taxon>Metazoa</taxon>
        <taxon>Ecdysozoa</taxon>
        <taxon>Arthropoda</taxon>
        <taxon>Chelicerata</taxon>
        <taxon>Arachnida</taxon>
        <taxon>Acari</taxon>
        <taxon>Parasitiformes</taxon>
        <taxon>Ixodida</taxon>
        <taxon>Ixodoidea</taxon>
        <taxon>Ixodidae</taxon>
        <taxon>Ixodinae</taxon>
        <taxon>Ixodes</taxon>
    </lineage>
</organism>
<dbReference type="AlphaFoldDB" id="B7QMY9"/>
<feature type="signal peptide" evidence="1">
    <location>
        <begin position="1"/>
        <end position="21"/>
    </location>
</feature>
<evidence type="ECO:0008006" key="5">
    <source>
        <dbReference type="Google" id="ProtNLM"/>
    </source>
</evidence>
<dbReference type="Proteomes" id="UP000001555">
    <property type="component" value="Unassembled WGS sequence"/>
</dbReference>
<proteinExistence type="predicted"/>
<dbReference type="InParanoid" id="B7QMY9"/>
<evidence type="ECO:0000313" key="3">
    <source>
        <dbReference type="EnsemblMetazoa" id="ISCW015510-PA"/>
    </source>
</evidence>
<feature type="chain" id="PRO_5014568411" description="Secreted protein" evidence="1">
    <location>
        <begin position="22"/>
        <end position="59"/>
    </location>
</feature>
<dbReference type="EMBL" id="ABJB010075542">
    <property type="status" value="NOT_ANNOTATED_CDS"/>
    <property type="molecule type" value="Genomic_DNA"/>
</dbReference>
<evidence type="ECO:0000313" key="2">
    <source>
        <dbReference type="EMBL" id="EEC20211.1"/>
    </source>
</evidence>
<protein>
    <recommendedName>
        <fullName evidence="5">Secreted protein</fullName>
    </recommendedName>
</protein>
<accession>B7QMY9</accession>
<dbReference type="EnsemblMetazoa" id="ISCW015510-RA">
    <property type="protein sequence ID" value="ISCW015510-PA"/>
    <property type="gene ID" value="ISCW015510"/>
</dbReference>
<dbReference type="EMBL" id="DS974065">
    <property type="protein sequence ID" value="EEC20211.1"/>
    <property type="molecule type" value="Genomic_DNA"/>
</dbReference>
<keyword evidence="4" id="KW-1185">Reference proteome</keyword>
<name>B7QMY9_IXOSC</name>
<evidence type="ECO:0000256" key="1">
    <source>
        <dbReference type="SAM" id="SignalP"/>
    </source>
</evidence>